<accession>A0ACC0FVF7</accession>
<comment type="caution">
    <text evidence="1">The sequence shown here is derived from an EMBL/GenBank/DDBJ whole genome shotgun (WGS) entry which is preliminary data.</text>
</comment>
<proteinExistence type="predicted"/>
<dbReference type="EMBL" id="CM045770">
    <property type="protein sequence ID" value="KAI7992050.1"/>
    <property type="molecule type" value="Genomic_DNA"/>
</dbReference>
<keyword evidence="2" id="KW-1185">Reference proteome</keyword>
<reference evidence="1 2" key="1">
    <citation type="journal article" date="2022" name="Plant J.">
        <title>Chromosome-level genome of Camellia lanceoleosa provides a valuable resource for understanding genome evolution and self-incompatibility.</title>
        <authorList>
            <person name="Gong W."/>
            <person name="Xiao S."/>
            <person name="Wang L."/>
            <person name="Liao Z."/>
            <person name="Chang Y."/>
            <person name="Mo W."/>
            <person name="Hu G."/>
            <person name="Li W."/>
            <person name="Zhao G."/>
            <person name="Zhu H."/>
            <person name="Hu X."/>
            <person name="Ji K."/>
            <person name="Xiang X."/>
            <person name="Song Q."/>
            <person name="Yuan D."/>
            <person name="Jin S."/>
            <person name="Zhang L."/>
        </authorList>
    </citation>
    <scope>NUCLEOTIDE SEQUENCE [LARGE SCALE GENOMIC DNA]</scope>
    <source>
        <strain evidence="1">SQ_2022a</strain>
    </source>
</reference>
<gene>
    <name evidence="1" type="ORF">LOK49_LG12G02635</name>
</gene>
<organism evidence="1 2">
    <name type="scientific">Camellia lanceoleosa</name>
    <dbReference type="NCBI Taxonomy" id="1840588"/>
    <lineage>
        <taxon>Eukaryota</taxon>
        <taxon>Viridiplantae</taxon>
        <taxon>Streptophyta</taxon>
        <taxon>Embryophyta</taxon>
        <taxon>Tracheophyta</taxon>
        <taxon>Spermatophyta</taxon>
        <taxon>Magnoliopsida</taxon>
        <taxon>eudicotyledons</taxon>
        <taxon>Gunneridae</taxon>
        <taxon>Pentapetalae</taxon>
        <taxon>asterids</taxon>
        <taxon>Ericales</taxon>
        <taxon>Theaceae</taxon>
        <taxon>Camellia</taxon>
    </lineage>
</organism>
<evidence type="ECO:0000313" key="1">
    <source>
        <dbReference type="EMBL" id="KAI7992050.1"/>
    </source>
</evidence>
<name>A0ACC0FVF7_9ERIC</name>
<protein>
    <submittedName>
        <fullName evidence="1">Uncharacterized protein</fullName>
    </submittedName>
</protein>
<dbReference type="Proteomes" id="UP001060215">
    <property type="component" value="Chromosome 13"/>
</dbReference>
<evidence type="ECO:0000313" key="2">
    <source>
        <dbReference type="Proteomes" id="UP001060215"/>
    </source>
</evidence>
<sequence length="416" mass="46627">MSNEQIHDGSETIGITQSGTDKYGSGGEDETKNGEASGGVKKGKSRYTADHSTNAVSIASDPIAEGVEAYGLGGHKEDRVPASLEINLCKVWCSWHLEFTCEEFERSRRRKRKDNDGLVKELAKKKSGGNAQIAKSMWKKARLFAHYLQCGSEFCYRCGSKWGKYHDNDAWKDKGIGHLATKCKEGVNKGTRESKTTILVQDDLSEIYKNVVGTDTSQKQLDFAPKLPNVKYQCTPPNLSMAELESTVAAQSSVDLVTVAQALHWFDLPTFYQQVKWVLKKPNGVIAPWCYTIPEFDGSFDAVFRQFYSDSKPYWESVRKLVDDKYRSIEFPFEPVDGTDHTGPFEFKTERLMDLDSVFTYIKSWSAYQTAKGKGVELLSNDVVENFKRAWGEDGDGQKVAKFPVHLRIGKVGNLG</sequence>